<dbReference type="SMART" id="SM00388">
    <property type="entry name" value="HisKA"/>
    <property type="match status" value="1"/>
</dbReference>
<keyword evidence="6" id="KW-0812">Transmembrane</keyword>
<dbReference type="Gene3D" id="1.10.287.130">
    <property type="match status" value="1"/>
</dbReference>
<sequence>MLSKLKQFFSSPKSRPLIGWSLFAGVITALAVTLWNAFVHIPLEKSEQLSSRFDSPFWASAQLEIEYERFLMALTRYESKAPEVSYDDMTTRLDILWSRLQLFHEENVHGEELRSIRGAKPTIAGLKKVLEDIDPVIQDFQAGDEKTYQALMAKLLPLRSGLHDLTVQANHDETNLRTETVVRQKHAYEWLGWAFAAMFVIGWFVLLSLYLNLQKNKRILEAVNQKNDALHLAKENAEIANRAKSQFLATMSHEIRTPMNGVIGMAELLSYTPLNEEQTQFVSTIRESGQALIEVINDVLDYSKMEADKLVLHPHEFNLLELLESVVEVIAPKTFDKQIDLILDYPKDLPAVWVADGGRVRQILLNLVGNAVKFTESGSVKLRVAPTTSSDGLLFEVIDTGIGIPVSEQSHLFSPFTQVDASLSRKFEGTGLGLAISKRLIDLMKGQIGLFSRAGQGSTFWFKLPIEALASQPVTAIDPVEPLLSDIHIEIIDSQVTVVEWLQSQFEDYAVPHRLHHAKDEFFASFKNEQHTRKSVLVVSVDVDDRNKVTDLLNQLSEIRTSHAIPVILLGALPSQDLPSFAKLPIIALRKPFTRKTLQNALKKVADAFNNSSKSISVDAETISIQPKALPNADAPLAKVLLAEDNLVNQKVAAALLNKYGYSVIIANNGAEAVRILMESQPDFILMDIHMPEMDGLAATAAIRAMAEPLCRTPIIAMTANAMPEDRERFLGAGMDDYLAKPINAQEFRTTLEHWANMVKRKSRLS</sequence>
<dbReference type="InterPro" id="IPR036890">
    <property type="entry name" value="HATPase_C_sf"/>
</dbReference>
<accession>A0ABS8D8E2</accession>
<dbReference type="CDD" id="cd00082">
    <property type="entry name" value="HisKA"/>
    <property type="match status" value="1"/>
</dbReference>
<name>A0ABS8D8E2_9NEIS</name>
<dbReference type="EC" id="2.7.13.3" evidence="2"/>
<dbReference type="Pfam" id="PF02518">
    <property type="entry name" value="HATPase_c"/>
    <property type="match status" value="1"/>
</dbReference>
<feature type="modified residue" description="4-aspartylphosphate" evidence="5">
    <location>
        <position position="688"/>
    </location>
</feature>
<keyword evidence="3 5" id="KW-0597">Phosphoprotein</keyword>
<dbReference type="SMART" id="SM00448">
    <property type="entry name" value="REC"/>
    <property type="match status" value="1"/>
</dbReference>
<protein>
    <recommendedName>
        <fullName evidence="2">histidine kinase</fullName>
        <ecNumber evidence="2">2.7.13.3</ecNumber>
    </recommendedName>
</protein>
<evidence type="ECO:0000256" key="1">
    <source>
        <dbReference type="ARBA" id="ARBA00000085"/>
    </source>
</evidence>
<dbReference type="PANTHER" id="PTHR45339:SF1">
    <property type="entry name" value="HYBRID SIGNAL TRANSDUCTION HISTIDINE KINASE J"/>
    <property type="match status" value="1"/>
</dbReference>
<keyword evidence="4" id="KW-0902">Two-component regulatory system</keyword>
<dbReference type="InterPro" id="IPR003661">
    <property type="entry name" value="HisK_dim/P_dom"/>
</dbReference>
<dbReference type="SUPFAM" id="SSF55874">
    <property type="entry name" value="ATPase domain of HSP90 chaperone/DNA topoisomerase II/histidine kinase"/>
    <property type="match status" value="1"/>
</dbReference>
<comment type="caution">
    <text evidence="9">The sequence shown here is derived from an EMBL/GenBank/DDBJ whole genome shotgun (WGS) entry which is preliminary data.</text>
</comment>
<dbReference type="RefSeq" id="WP_227181294.1">
    <property type="nucleotide sequence ID" value="NZ_JAJBZT010000007.1"/>
</dbReference>
<gene>
    <name evidence="9" type="ORF">LIN78_13110</name>
</gene>
<dbReference type="CDD" id="cd16922">
    <property type="entry name" value="HATPase_EvgS-ArcB-TorS-like"/>
    <property type="match status" value="1"/>
</dbReference>
<dbReference type="PRINTS" id="PR00344">
    <property type="entry name" value="BCTRLSENSOR"/>
</dbReference>
<dbReference type="PANTHER" id="PTHR45339">
    <property type="entry name" value="HYBRID SIGNAL TRANSDUCTION HISTIDINE KINASE J"/>
    <property type="match status" value="1"/>
</dbReference>
<evidence type="ECO:0000256" key="3">
    <source>
        <dbReference type="ARBA" id="ARBA00022553"/>
    </source>
</evidence>
<dbReference type="SUPFAM" id="SSF47384">
    <property type="entry name" value="Homodimeric domain of signal transducing histidine kinase"/>
    <property type="match status" value="1"/>
</dbReference>
<evidence type="ECO:0000313" key="9">
    <source>
        <dbReference type="EMBL" id="MCB6184484.1"/>
    </source>
</evidence>
<dbReference type="CDD" id="cd17546">
    <property type="entry name" value="REC_hyHK_CKI1_RcsC-like"/>
    <property type="match status" value="1"/>
</dbReference>
<dbReference type="SUPFAM" id="SSF52172">
    <property type="entry name" value="CheY-like"/>
    <property type="match status" value="1"/>
</dbReference>
<dbReference type="SMART" id="SM00387">
    <property type="entry name" value="HATPase_c"/>
    <property type="match status" value="1"/>
</dbReference>
<comment type="catalytic activity">
    <reaction evidence="1">
        <text>ATP + protein L-histidine = ADP + protein N-phospho-L-histidine.</text>
        <dbReference type="EC" id="2.7.13.3"/>
    </reaction>
</comment>
<dbReference type="PROSITE" id="PS50110">
    <property type="entry name" value="RESPONSE_REGULATORY"/>
    <property type="match status" value="1"/>
</dbReference>
<feature type="domain" description="Histidine kinase" evidence="7">
    <location>
        <begin position="250"/>
        <end position="468"/>
    </location>
</feature>
<evidence type="ECO:0000259" key="7">
    <source>
        <dbReference type="PROSITE" id="PS50109"/>
    </source>
</evidence>
<evidence type="ECO:0000256" key="4">
    <source>
        <dbReference type="ARBA" id="ARBA00023012"/>
    </source>
</evidence>
<dbReference type="InterPro" id="IPR036097">
    <property type="entry name" value="HisK_dim/P_sf"/>
</dbReference>
<evidence type="ECO:0000256" key="6">
    <source>
        <dbReference type="SAM" id="Phobius"/>
    </source>
</evidence>
<feature type="domain" description="Response regulatory" evidence="8">
    <location>
        <begin position="639"/>
        <end position="756"/>
    </location>
</feature>
<feature type="transmembrane region" description="Helical" evidence="6">
    <location>
        <begin position="20"/>
        <end position="43"/>
    </location>
</feature>
<dbReference type="Gene3D" id="3.40.50.2300">
    <property type="match status" value="1"/>
</dbReference>
<keyword evidence="10" id="KW-1185">Reference proteome</keyword>
<keyword evidence="6" id="KW-0472">Membrane</keyword>
<dbReference type="PROSITE" id="PS50109">
    <property type="entry name" value="HIS_KIN"/>
    <property type="match status" value="1"/>
</dbReference>
<dbReference type="EMBL" id="JAJBZT010000007">
    <property type="protein sequence ID" value="MCB6184484.1"/>
    <property type="molecule type" value="Genomic_DNA"/>
</dbReference>
<reference evidence="9" key="1">
    <citation type="submission" date="2021-10" db="EMBL/GenBank/DDBJ databases">
        <title>The complete genome sequence of Leeia sp. TBRC 13508.</title>
        <authorList>
            <person name="Charoenyingcharoen P."/>
            <person name="Yukphan P."/>
        </authorList>
    </citation>
    <scope>NUCLEOTIDE SEQUENCE</scope>
    <source>
        <strain evidence="9">TBRC 13508</strain>
    </source>
</reference>
<dbReference type="InterPro" id="IPR001789">
    <property type="entry name" value="Sig_transdc_resp-reg_receiver"/>
</dbReference>
<dbReference type="InterPro" id="IPR011006">
    <property type="entry name" value="CheY-like_superfamily"/>
</dbReference>
<organism evidence="9 10">
    <name type="scientific">Leeia speluncae</name>
    <dbReference type="NCBI Taxonomy" id="2884804"/>
    <lineage>
        <taxon>Bacteria</taxon>
        <taxon>Pseudomonadati</taxon>
        <taxon>Pseudomonadota</taxon>
        <taxon>Betaproteobacteria</taxon>
        <taxon>Neisseriales</taxon>
        <taxon>Leeiaceae</taxon>
        <taxon>Leeia</taxon>
    </lineage>
</organism>
<evidence type="ECO:0000259" key="8">
    <source>
        <dbReference type="PROSITE" id="PS50110"/>
    </source>
</evidence>
<dbReference type="InterPro" id="IPR004358">
    <property type="entry name" value="Sig_transdc_His_kin-like_C"/>
</dbReference>
<keyword evidence="6" id="KW-1133">Transmembrane helix</keyword>
<feature type="transmembrane region" description="Helical" evidence="6">
    <location>
        <begin position="190"/>
        <end position="211"/>
    </location>
</feature>
<dbReference type="Proteomes" id="UP001165395">
    <property type="component" value="Unassembled WGS sequence"/>
</dbReference>
<evidence type="ECO:0000256" key="2">
    <source>
        <dbReference type="ARBA" id="ARBA00012438"/>
    </source>
</evidence>
<dbReference type="InterPro" id="IPR005467">
    <property type="entry name" value="His_kinase_dom"/>
</dbReference>
<dbReference type="Gene3D" id="3.30.565.10">
    <property type="entry name" value="Histidine kinase-like ATPase, C-terminal domain"/>
    <property type="match status" value="1"/>
</dbReference>
<dbReference type="InterPro" id="IPR003594">
    <property type="entry name" value="HATPase_dom"/>
</dbReference>
<dbReference type="Pfam" id="PF00072">
    <property type="entry name" value="Response_reg"/>
    <property type="match status" value="1"/>
</dbReference>
<evidence type="ECO:0000256" key="5">
    <source>
        <dbReference type="PROSITE-ProRule" id="PRU00169"/>
    </source>
</evidence>
<evidence type="ECO:0000313" key="10">
    <source>
        <dbReference type="Proteomes" id="UP001165395"/>
    </source>
</evidence>
<dbReference type="Pfam" id="PF00512">
    <property type="entry name" value="HisKA"/>
    <property type="match status" value="1"/>
</dbReference>
<proteinExistence type="predicted"/>